<dbReference type="InterPro" id="IPR000719">
    <property type="entry name" value="Prot_kinase_dom"/>
</dbReference>
<keyword evidence="9" id="KW-1185">Reference proteome</keyword>
<reference evidence="8 9" key="1">
    <citation type="submission" date="2024-02" db="EMBL/GenBank/DDBJ databases">
        <title>Rhodopirellula caenicola NBRC 110016.</title>
        <authorList>
            <person name="Ichikawa N."/>
            <person name="Katano-Makiyama Y."/>
            <person name="Hidaka K."/>
        </authorList>
    </citation>
    <scope>NUCLEOTIDE SEQUENCE [LARGE SCALE GENOMIC DNA]</scope>
    <source>
        <strain evidence="8 9">NBRC 110016</strain>
    </source>
</reference>
<dbReference type="InterPro" id="IPR017441">
    <property type="entry name" value="Protein_kinase_ATP_BS"/>
</dbReference>
<dbReference type="InterPro" id="IPR013126">
    <property type="entry name" value="Hsp_70_fam"/>
</dbReference>
<feature type="domain" description="Protein kinase" evidence="7">
    <location>
        <begin position="86"/>
        <end position="383"/>
    </location>
</feature>
<dbReference type="SUPFAM" id="SSF53067">
    <property type="entry name" value="Actin-like ATPase domain"/>
    <property type="match status" value="2"/>
</dbReference>
<dbReference type="InterPro" id="IPR011009">
    <property type="entry name" value="Kinase-like_dom_sf"/>
</dbReference>
<feature type="binding site" evidence="5">
    <location>
        <position position="115"/>
    </location>
    <ligand>
        <name>ATP</name>
        <dbReference type="ChEBI" id="CHEBI:30616"/>
    </ligand>
</feature>
<gene>
    <name evidence="8" type="primary">pknD_27</name>
    <name evidence="8" type="ORF">Rcae01_03238</name>
</gene>
<dbReference type="SMART" id="SM00220">
    <property type="entry name" value="S_TKc"/>
    <property type="match status" value="1"/>
</dbReference>
<dbReference type="SUPFAM" id="SSF100920">
    <property type="entry name" value="Heat shock protein 70kD (HSP70), peptide-binding domain"/>
    <property type="match status" value="1"/>
</dbReference>
<evidence type="ECO:0000256" key="1">
    <source>
        <dbReference type="ARBA" id="ARBA00022679"/>
    </source>
</evidence>
<keyword evidence="2 5" id="KW-0547">Nucleotide-binding</keyword>
<keyword evidence="3 8" id="KW-0418">Kinase</keyword>
<dbReference type="CDD" id="cd14014">
    <property type="entry name" value="STKc_PknB_like"/>
    <property type="match status" value="1"/>
</dbReference>
<feature type="compositionally biased region" description="Low complexity" evidence="6">
    <location>
        <begin position="242"/>
        <end position="258"/>
    </location>
</feature>
<dbReference type="Pfam" id="PF00069">
    <property type="entry name" value="Pkinase"/>
    <property type="match status" value="1"/>
</dbReference>
<dbReference type="SUPFAM" id="SSF56112">
    <property type="entry name" value="Protein kinase-like (PK-like)"/>
    <property type="match status" value="1"/>
</dbReference>
<dbReference type="EMBL" id="BAABRO010000006">
    <property type="protein sequence ID" value="GAA5507781.1"/>
    <property type="molecule type" value="Genomic_DNA"/>
</dbReference>
<dbReference type="Pfam" id="PF00012">
    <property type="entry name" value="HSP70"/>
    <property type="match status" value="1"/>
</dbReference>
<evidence type="ECO:0000256" key="2">
    <source>
        <dbReference type="ARBA" id="ARBA00022741"/>
    </source>
</evidence>
<evidence type="ECO:0000259" key="7">
    <source>
        <dbReference type="PROSITE" id="PS50011"/>
    </source>
</evidence>
<name>A0ABP9VRJ0_9BACT</name>
<dbReference type="Proteomes" id="UP001416858">
    <property type="component" value="Unassembled WGS sequence"/>
</dbReference>
<accession>A0ABP9VRJ0</accession>
<dbReference type="Gene3D" id="2.60.34.10">
    <property type="entry name" value="Substrate Binding Domain Of DNAk, Chain A, domain 1"/>
    <property type="match status" value="1"/>
</dbReference>
<evidence type="ECO:0000313" key="9">
    <source>
        <dbReference type="Proteomes" id="UP001416858"/>
    </source>
</evidence>
<dbReference type="PANTHER" id="PTHR43289:SF6">
    <property type="entry name" value="SERINE_THREONINE-PROTEIN KINASE NEKL-3"/>
    <property type="match status" value="1"/>
</dbReference>
<feature type="region of interest" description="Disordered" evidence="6">
    <location>
        <begin position="240"/>
        <end position="267"/>
    </location>
</feature>
<dbReference type="PROSITE" id="PS50011">
    <property type="entry name" value="PROTEIN_KINASE_DOM"/>
    <property type="match status" value="1"/>
</dbReference>
<dbReference type="GO" id="GO:0016301">
    <property type="term" value="F:kinase activity"/>
    <property type="evidence" value="ECO:0007669"/>
    <property type="project" value="UniProtKB-KW"/>
</dbReference>
<sequence>MRGRWYSTIFPASHPLQRYLVVPDTPSSNLFPSADEPPTCDGDGQSSGDFSELDLSGSALFADSGTGAAAVGEDQVEPMPEQLGDYILKEKLGSGGMGQVFLAEHVRMQRTVALKMLPGQLMKDPQAVERFYEEIRAASRVLHPNIVAAFDAGEDHGIHYLAMEYVDGMTLTNTVATRGPLSVGEAASIIRQSSMGLLHAHRAGIVHRDVKPGNIMRSKDGTVKVLDLGLARISTAGLTTRQPAVPASQKSQSQASDSSGEDIVNARPSKGRLVGTLSFMSPEQLEDADAADSRSDIYSLGATLYFLLTGQPPFTGEYLEQVYGHRHGEIPDLMQVRRDVDMQFANLFRRMMAKKPHARYTSLDEVIEDLGEYADKTNEPQWLAEFALRQPIGEGSTFVGGSTSAHLANVLAFDLGMFYAAAAEASPQGGVNTLYAGGEKRPLFRMSIGSDANQLFFGDEAMKRRATRSKSLVHCLPMYIGKQVVERPIAGQKCPPEVLLALLLRRLARNAWKFDGAPAAVAITVPSSYDQLHRQSILQSAQMAGLKTVRLIDRSVAAAQSLLLPPVEESARSEETTTSLDTTTDQKILFLGLTGQGTEAAVFHRDASRMKQISTAGHWHTGTLPWMQRLVDMAAAAFEKNYGVDPRRSAKAAHLQIACETAMHALMLMPTTKVTLEIGGVDQTVILVRSEWLQACEDLVDGVRSAIKSACHYASLSRKRIDRIVTLGPLLRLNEIRDEILRGLNEEIVVQVVDRTDVARGAAACLASELPGRGSIAMPPQSVTSQTIGILVEAPQGRRRIMPIVPRGTALPARTNRRLTVGDTQETMTLSLVETSGIKRDNWHSLGRYDFKIDPIAHGQESRYRMIGFEVNTNGMLIVRAQTPGMPGSTRLGTLPKPMLSEEEIASWTRWVDKFD</sequence>
<keyword evidence="1" id="KW-0808">Transferase</keyword>
<dbReference type="Gene3D" id="1.10.510.10">
    <property type="entry name" value="Transferase(Phosphotransferase) domain 1"/>
    <property type="match status" value="1"/>
</dbReference>
<organism evidence="8 9">
    <name type="scientific">Novipirellula caenicola</name>
    <dbReference type="NCBI Taxonomy" id="1536901"/>
    <lineage>
        <taxon>Bacteria</taxon>
        <taxon>Pseudomonadati</taxon>
        <taxon>Planctomycetota</taxon>
        <taxon>Planctomycetia</taxon>
        <taxon>Pirellulales</taxon>
        <taxon>Pirellulaceae</taxon>
        <taxon>Novipirellula</taxon>
    </lineage>
</organism>
<comment type="caution">
    <text evidence="8">The sequence shown here is derived from an EMBL/GenBank/DDBJ whole genome shotgun (WGS) entry which is preliminary data.</text>
</comment>
<dbReference type="InterPro" id="IPR029047">
    <property type="entry name" value="HSP70_peptide-bd_sf"/>
</dbReference>
<protein>
    <submittedName>
        <fullName evidence="8">Serine/threonine-protein kinase PknD</fullName>
    </submittedName>
</protein>
<evidence type="ECO:0000313" key="8">
    <source>
        <dbReference type="EMBL" id="GAA5507781.1"/>
    </source>
</evidence>
<dbReference type="Gene3D" id="3.30.420.40">
    <property type="match status" value="2"/>
</dbReference>
<dbReference type="Gene3D" id="3.90.640.10">
    <property type="entry name" value="Actin, Chain A, domain 4"/>
    <property type="match status" value="1"/>
</dbReference>
<dbReference type="PANTHER" id="PTHR43289">
    <property type="entry name" value="MITOGEN-ACTIVATED PROTEIN KINASE KINASE KINASE 20-RELATED"/>
    <property type="match status" value="1"/>
</dbReference>
<evidence type="ECO:0000256" key="4">
    <source>
        <dbReference type="ARBA" id="ARBA00022840"/>
    </source>
</evidence>
<evidence type="ECO:0000256" key="5">
    <source>
        <dbReference type="PROSITE-ProRule" id="PRU10141"/>
    </source>
</evidence>
<dbReference type="Gene3D" id="3.30.200.20">
    <property type="entry name" value="Phosphorylase Kinase, domain 1"/>
    <property type="match status" value="1"/>
</dbReference>
<feature type="region of interest" description="Disordered" evidence="6">
    <location>
        <begin position="27"/>
        <end position="49"/>
    </location>
</feature>
<evidence type="ECO:0000256" key="6">
    <source>
        <dbReference type="SAM" id="MobiDB-lite"/>
    </source>
</evidence>
<proteinExistence type="predicted"/>
<keyword evidence="4 5" id="KW-0067">ATP-binding</keyword>
<evidence type="ECO:0000256" key="3">
    <source>
        <dbReference type="ARBA" id="ARBA00022777"/>
    </source>
</evidence>
<dbReference type="InterPro" id="IPR043129">
    <property type="entry name" value="ATPase_NBD"/>
</dbReference>
<dbReference type="PROSITE" id="PS00107">
    <property type="entry name" value="PROTEIN_KINASE_ATP"/>
    <property type="match status" value="1"/>
</dbReference>